<accession>J8ZPK1</accession>
<dbReference type="Proteomes" id="UP000003163">
    <property type="component" value="Unassembled WGS sequence"/>
</dbReference>
<dbReference type="EMBL" id="AFBI03000135">
    <property type="protein sequence ID" value="EJW01603.1"/>
    <property type="molecule type" value="Genomic_DNA"/>
</dbReference>
<protein>
    <submittedName>
        <fullName evidence="1">Uncharacterized protein</fullName>
    </submittedName>
</protein>
<dbReference type="HOGENOM" id="CLU_2223252_0_0_1"/>
<comment type="caution">
    <text evidence="1">The sequence shown here is derived from an EMBL/GenBank/DDBJ whole genome shotgun (WGS) entry which is preliminary data.</text>
</comment>
<dbReference type="AlphaFoldDB" id="J8ZPK1"/>
<dbReference type="VEuPathDB" id="MicrosporidiaDB:EDEG_03853"/>
<reference evidence="2" key="2">
    <citation type="submission" date="2015-07" db="EMBL/GenBank/DDBJ databases">
        <title>Contrasting host-pathogen interactions and genome evolution in two generalist and specialist microsporidian pathogens of mosquitoes.</title>
        <authorList>
            <consortium name="The Broad Institute Genomics Platform"/>
            <consortium name="The Broad Institute Genome Sequencing Center for Infectious Disease"/>
            <person name="Cuomo C.A."/>
            <person name="Sanscrainte N.D."/>
            <person name="Goldberg J.M."/>
            <person name="Heiman D."/>
            <person name="Young S."/>
            <person name="Zeng Q."/>
            <person name="Becnel J.J."/>
            <person name="Birren B.W."/>
        </authorList>
    </citation>
    <scope>NUCLEOTIDE SEQUENCE [LARGE SCALE GENOMIC DNA]</scope>
    <source>
        <strain evidence="2">USNM 41457</strain>
    </source>
</reference>
<evidence type="ECO:0000313" key="1">
    <source>
        <dbReference type="EMBL" id="EJW01603.1"/>
    </source>
</evidence>
<keyword evidence="2" id="KW-1185">Reference proteome</keyword>
<sequence>MNKKKFQNIIFVQKQNIYLNSYIKPSMFLKSLVIYTKHQIKIITNTLSIIFSFCSCLTFKLSKNAKFRYMYILLLLYMREQDNVIDISCYSYKYFGLVIYLLKNLS</sequence>
<gene>
    <name evidence="1" type="ORF">EDEG_03853</name>
</gene>
<name>J8ZPK1_EDHAE</name>
<reference evidence="1 2" key="1">
    <citation type="submission" date="2011-08" db="EMBL/GenBank/DDBJ databases">
        <authorList>
            <person name="Liu Z.J."/>
            <person name="Shi F.L."/>
            <person name="Lu J.Q."/>
            <person name="Li M."/>
            <person name="Wang Z.L."/>
        </authorList>
    </citation>
    <scope>NUCLEOTIDE SEQUENCE [LARGE SCALE GENOMIC DNA]</scope>
    <source>
        <strain evidence="1 2">USNM 41457</strain>
    </source>
</reference>
<proteinExistence type="predicted"/>
<evidence type="ECO:0000313" key="2">
    <source>
        <dbReference type="Proteomes" id="UP000003163"/>
    </source>
</evidence>
<organism evidence="1 2">
    <name type="scientific">Edhazardia aedis (strain USNM 41457)</name>
    <name type="common">Microsporidian parasite</name>
    <dbReference type="NCBI Taxonomy" id="1003232"/>
    <lineage>
        <taxon>Eukaryota</taxon>
        <taxon>Fungi</taxon>
        <taxon>Fungi incertae sedis</taxon>
        <taxon>Microsporidia</taxon>
        <taxon>Edhazardia</taxon>
    </lineage>
</organism>
<dbReference type="InParanoid" id="J8ZPK1"/>